<dbReference type="InterPro" id="IPR000184">
    <property type="entry name" value="Bac_surfAg_D15"/>
</dbReference>
<feature type="domain" description="Bacterial surface antigen (D15)" evidence="3">
    <location>
        <begin position="188"/>
        <end position="320"/>
    </location>
</feature>
<protein>
    <recommendedName>
        <fullName evidence="3">Bacterial surface antigen (D15) domain-containing protein</fullName>
    </recommendedName>
</protein>
<evidence type="ECO:0000256" key="2">
    <source>
        <dbReference type="ARBA" id="ARBA00023136"/>
    </source>
</evidence>
<organism evidence="4 5">
    <name type="scientific">Anaeromyxobacter diazotrophicus</name>
    <dbReference type="NCBI Taxonomy" id="2590199"/>
    <lineage>
        <taxon>Bacteria</taxon>
        <taxon>Pseudomonadati</taxon>
        <taxon>Myxococcota</taxon>
        <taxon>Myxococcia</taxon>
        <taxon>Myxococcales</taxon>
        <taxon>Cystobacterineae</taxon>
        <taxon>Anaeromyxobacteraceae</taxon>
        <taxon>Anaeromyxobacter</taxon>
    </lineage>
</organism>
<dbReference type="Gene3D" id="2.40.160.50">
    <property type="entry name" value="membrane protein fhac: a member of the omp85/tpsb transporter family"/>
    <property type="match status" value="1"/>
</dbReference>
<keyword evidence="5" id="KW-1185">Reference proteome</keyword>
<dbReference type="GO" id="GO:0019867">
    <property type="term" value="C:outer membrane"/>
    <property type="evidence" value="ECO:0007669"/>
    <property type="project" value="InterPro"/>
</dbReference>
<reference evidence="5" key="1">
    <citation type="journal article" date="2020" name="Appl. Environ. Microbiol.">
        <title>Diazotrophic Anaeromyxobacter Isolates from Soils.</title>
        <authorList>
            <person name="Masuda Y."/>
            <person name="Yamanaka H."/>
            <person name="Xu Z.X."/>
            <person name="Shiratori Y."/>
            <person name="Aono T."/>
            <person name="Amachi S."/>
            <person name="Senoo K."/>
            <person name="Itoh H."/>
        </authorList>
    </citation>
    <scope>NUCLEOTIDE SEQUENCE [LARGE SCALE GENOMIC DNA]</scope>
    <source>
        <strain evidence="5">R267</strain>
    </source>
</reference>
<proteinExistence type="predicted"/>
<comment type="subcellular location">
    <subcellularLocation>
        <location evidence="1">Membrane</location>
    </subcellularLocation>
</comment>
<evidence type="ECO:0000259" key="3">
    <source>
        <dbReference type="Pfam" id="PF01103"/>
    </source>
</evidence>
<evidence type="ECO:0000313" key="5">
    <source>
        <dbReference type="Proteomes" id="UP000503640"/>
    </source>
</evidence>
<accession>A0A7I9VPR5</accession>
<keyword evidence="2" id="KW-0472">Membrane</keyword>
<dbReference type="AlphaFoldDB" id="A0A7I9VPR5"/>
<dbReference type="Proteomes" id="UP000503640">
    <property type="component" value="Unassembled WGS sequence"/>
</dbReference>
<dbReference type="EMBL" id="BJTG01000006">
    <property type="protein sequence ID" value="GEJ58110.1"/>
    <property type="molecule type" value="Genomic_DNA"/>
</dbReference>
<gene>
    <name evidence="4" type="ORF">AMYX_28510</name>
</gene>
<evidence type="ECO:0000256" key="1">
    <source>
        <dbReference type="ARBA" id="ARBA00004370"/>
    </source>
</evidence>
<comment type="caution">
    <text evidence="4">The sequence shown here is derived from an EMBL/GenBank/DDBJ whole genome shotgun (WGS) entry which is preliminary data.</text>
</comment>
<evidence type="ECO:0000313" key="4">
    <source>
        <dbReference type="EMBL" id="GEJ58110.1"/>
    </source>
</evidence>
<dbReference type="RefSeq" id="WP_176066326.1">
    <property type="nucleotide sequence ID" value="NZ_BJTG01000006.1"/>
</dbReference>
<sequence length="389" mass="41340">MTAALLLLVLSAGEPAFEAPVEVDRWHFAGVPVASYASDVGLTVGAALFMYAPDPEHPGEQDSLTLAASYATRGPRQADVAWVHQRLLGLPLRWRLTLHGGDDALMPYWGEGAQLGGLEVPTGSGTPPAPYRYHDRRFLAAATLRGPFLGGFGWHLRARFLDVGVPEPSALLARSAPPGARGGRVALFEAGLLYDTRDHELSPHRGLFVTAAAFAAPQLGGVSDFSFHGYDASARAYLPLLSRATLALRALYDHKLAGVPSRADAARAVPFFERSLYEGLAYGEGLGGGGSVRGIARFRLSGDEKALGSAELRLDLFSTHLLGKLQEYGVDGGIDAGWARQPGWAAVDAAGLAAGLRLTWDHAILVRVEMGRALGGGDETLYVSFGEQF</sequence>
<name>A0A7I9VPR5_9BACT</name>
<dbReference type="Pfam" id="PF01103">
    <property type="entry name" value="Omp85"/>
    <property type="match status" value="1"/>
</dbReference>